<dbReference type="InterPro" id="IPR001810">
    <property type="entry name" value="F-box_dom"/>
</dbReference>
<dbReference type="VEuPathDB" id="FungiDB:BON22_0445"/>
<organism evidence="2">
    <name type="scientific">Cyberlindnera fabianii</name>
    <name type="common">Yeast</name>
    <name type="synonym">Hansenula fabianii</name>
    <dbReference type="NCBI Taxonomy" id="36022"/>
    <lineage>
        <taxon>Eukaryota</taxon>
        <taxon>Fungi</taxon>
        <taxon>Dikarya</taxon>
        <taxon>Ascomycota</taxon>
        <taxon>Saccharomycotina</taxon>
        <taxon>Saccharomycetes</taxon>
        <taxon>Phaffomycetales</taxon>
        <taxon>Phaffomycetaceae</taxon>
        <taxon>Cyberlindnera</taxon>
    </lineage>
</organism>
<dbReference type="SMART" id="SM00256">
    <property type="entry name" value="FBOX"/>
    <property type="match status" value="1"/>
</dbReference>
<dbReference type="PROSITE" id="PS50181">
    <property type="entry name" value="FBOX"/>
    <property type="match status" value="1"/>
</dbReference>
<evidence type="ECO:0000259" key="1">
    <source>
        <dbReference type="PROSITE" id="PS50181"/>
    </source>
</evidence>
<dbReference type="AlphaFoldDB" id="A0A061AI50"/>
<dbReference type="InterPro" id="IPR036047">
    <property type="entry name" value="F-box-like_dom_sf"/>
</dbReference>
<feature type="domain" description="F-box" evidence="1">
    <location>
        <begin position="214"/>
        <end position="260"/>
    </location>
</feature>
<sequence>MDLKTDSDVVKKVMDHAKKQFQAQKFEDCLRLYTRAISYTESLDQDTVRSLRKQYGLSERPSYAKDDDLLYHPKLATLLDNRAAVLERLRNIKDAITDAYDMIKVEPYNARGYLRAGKLLQVQREDRKAYDIYSNGIKTIARGKEKYKLKVNEHLLENLADQRKLVKQKILDKRAKDGLSQKSDLTRKGRLVPIPSLDGTVSKKQKLEDTTTRIDPLCVLPPELILIILRQIKLKSVLQLRHVSKLWNNVISNLPLFNDLSLITYTSVRDLHNCFQLVLNSKRHTPHKSIRKLHISSVKLTDEKQVLNLLLVRSQLSITESLDISFSETSMQLITHTLEASPNAQFLLSNLKSLKLTCVFSPTFENKLLQLLPSLESLTIMPSPPRKAIALPRIYTPPTTIYPNLRSLIVLGDITRKYPLIPFNHFFTQAGSTQLPNLTTLIIVGYDFTDLNSSNGTYNFLQHFPNLETLVFENNKGFNFRMLLKSHDLLKFPRLRRFVLREREIRYVEGLQLYETVYLQNMFENLHHLDLTGSAISWQGLHKMLKVGGKRLTHLFIGFCQNITFRRGPFAVRVPEGGFFEFDVLIRCCPRLEALYLNQATDFGDYSLTEMADAIKTWQGFKFLKVMDLSFNNSMSGYKLIELLKVKHLEKLILHAVDIPSETLRFIEANYVKRVESKLDKQYWKEYGVNSYNPF</sequence>
<name>A0A061AI50_CYBFA</name>
<proteinExistence type="predicted"/>
<dbReference type="EMBL" id="LK052886">
    <property type="protein sequence ID" value="CDR37255.1"/>
    <property type="molecule type" value="Genomic_DNA"/>
</dbReference>
<dbReference type="SUPFAM" id="SSF48452">
    <property type="entry name" value="TPR-like"/>
    <property type="match status" value="1"/>
</dbReference>
<dbReference type="InterPro" id="IPR011990">
    <property type="entry name" value="TPR-like_helical_dom_sf"/>
</dbReference>
<evidence type="ECO:0000313" key="2">
    <source>
        <dbReference type="EMBL" id="CDR37255.1"/>
    </source>
</evidence>
<dbReference type="PANTHER" id="PTHR38926">
    <property type="entry name" value="F-BOX DOMAIN CONTAINING PROTEIN, EXPRESSED"/>
    <property type="match status" value="1"/>
</dbReference>
<dbReference type="PANTHER" id="PTHR38926:SF72">
    <property type="entry name" value="IM:7136021-RELATED"/>
    <property type="match status" value="1"/>
</dbReference>
<dbReference type="SUPFAM" id="SSF81383">
    <property type="entry name" value="F-box domain"/>
    <property type="match status" value="1"/>
</dbReference>
<gene>
    <name evidence="2" type="ORF">CYFA0S_01e08966g</name>
</gene>
<protein>
    <submittedName>
        <fullName evidence="2">CYFA0S01e08966g1_1</fullName>
    </submittedName>
</protein>
<dbReference type="Gene3D" id="3.80.10.10">
    <property type="entry name" value="Ribonuclease Inhibitor"/>
    <property type="match status" value="1"/>
</dbReference>
<dbReference type="OrthoDB" id="629492at2759"/>
<dbReference type="Gene3D" id="1.25.40.10">
    <property type="entry name" value="Tetratricopeptide repeat domain"/>
    <property type="match status" value="1"/>
</dbReference>
<reference evidence="2" key="1">
    <citation type="journal article" date="2014" name="Genome Announc.">
        <title>Genome sequence of the yeast Cyberlindnera fabianii (Hansenula fabianii).</title>
        <authorList>
            <person name="Freel K.C."/>
            <person name="Sarilar V."/>
            <person name="Neuveglise C."/>
            <person name="Devillers H."/>
            <person name="Friedrich A."/>
            <person name="Schacherer J."/>
        </authorList>
    </citation>
    <scope>NUCLEOTIDE SEQUENCE</scope>
    <source>
        <strain evidence="2">YJS4271</strain>
    </source>
</reference>
<dbReference type="Pfam" id="PF00646">
    <property type="entry name" value="F-box"/>
    <property type="match status" value="1"/>
</dbReference>
<dbReference type="SUPFAM" id="SSF52047">
    <property type="entry name" value="RNI-like"/>
    <property type="match status" value="1"/>
</dbReference>
<dbReference type="InterPro" id="IPR032675">
    <property type="entry name" value="LRR_dom_sf"/>
</dbReference>
<accession>A0A061AI50</accession>
<dbReference type="PhylomeDB" id="A0A061AI50"/>